<dbReference type="KEGG" id="cox:E0W60_34245"/>
<dbReference type="AlphaFoldDB" id="A0A4P7LU74"/>
<name>A0A4P7LU74_9BURK</name>
<evidence type="ECO:0000256" key="1">
    <source>
        <dbReference type="SAM" id="MobiDB-lite"/>
    </source>
</evidence>
<organism evidence="2 3">
    <name type="scientific">Cupriavidus oxalaticus</name>
    <dbReference type="NCBI Taxonomy" id="96344"/>
    <lineage>
        <taxon>Bacteria</taxon>
        <taxon>Pseudomonadati</taxon>
        <taxon>Pseudomonadota</taxon>
        <taxon>Betaproteobacteria</taxon>
        <taxon>Burkholderiales</taxon>
        <taxon>Burkholderiaceae</taxon>
        <taxon>Cupriavidus</taxon>
    </lineage>
</organism>
<evidence type="ECO:0000313" key="2">
    <source>
        <dbReference type="EMBL" id="QBY56167.1"/>
    </source>
</evidence>
<geneLocation type="plasmid" evidence="2">
    <name>unnamed3</name>
</geneLocation>
<dbReference type="OrthoDB" id="1524783at2"/>
<accession>A0A4P7LU74</accession>
<dbReference type="EMBL" id="CP038638">
    <property type="protein sequence ID" value="QBY56167.1"/>
    <property type="molecule type" value="Genomic_DNA"/>
</dbReference>
<sequence length="335" mass="37561">MDDKASGAFELTPSPTEAPAKPKRKRIYAPRSAVSPAIDDRLVTEARAIEAEDAFRAGMTGYMGRTLVQATLPYREPLRSLEVWERTVGKTSLIIKQGHAKNRAGKWERIGYPYGSYPRLMLAWIGAEVVRTKERTIVLGDSLAAFMAELGIGEHRSGGKNGARTRLRDQMMRLFLADISAQIGGASVEEDLQLQKLDVAENANLFWSTSHPGQAGLWQSTILLGERFFEETKANPVPVDLRALRALRSSPMALDLYCWMTYRNFSLAKSTTVPWDALHEQFGSETKTLKKFRENFLPALKKVLTVYPQAKVEPKASGLYMEPSKTSVPRRIKDW</sequence>
<dbReference type="InterPro" id="IPR006881">
    <property type="entry name" value="RepA_C"/>
</dbReference>
<proteinExistence type="predicted"/>
<keyword evidence="2" id="KW-0614">Plasmid</keyword>
<gene>
    <name evidence="2" type="ORF">E0W60_34245</name>
</gene>
<evidence type="ECO:0000313" key="3">
    <source>
        <dbReference type="Proteomes" id="UP000295294"/>
    </source>
</evidence>
<dbReference type="Proteomes" id="UP000295294">
    <property type="component" value="Plasmid unnamed3"/>
</dbReference>
<protein>
    <submittedName>
        <fullName evidence="2">RepA replicase</fullName>
    </submittedName>
</protein>
<dbReference type="RefSeq" id="WP_135707332.1">
    <property type="nucleotide sequence ID" value="NZ_CP038638.1"/>
</dbReference>
<feature type="region of interest" description="Disordered" evidence="1">
    <location>
        <begin position="1"/>
        <end position="26"/>
    </location>
</feature>
<dbReference type="Pfam" id="PF04796">
    <property type="entry name" value="RepA_C"/>
    <property type="match status" value="1"/>
</dbReference>
<reference evidence="2 3" key="1">
    <citation type="submission" date="2019-03" db="EMBL/GenBank/DDBJ databases">
        <title>Efficiently degradation of phenoxyalkanoic acid herbicides by Cupriavidus oxalaticus strain X32.</title>
        <authorList>
            <person name="Sheng X."/>
        </authorList>
    </citation>
    <scope>NUCLEOTIDE SEQUENCE [LARGE SCALE GENOMIC DNA]</scope>
    <source>
        <strain evidence="2 3">X32</strain>
        <plasmid evidence="2 3">unnamed3</plasmid>
    </source>
</reference>